<feature type="non-terminal residue" evidence="12">
    <location>
        <position position="296"/>
    </location>
</feature>
<feature type="transmembrane region" description="Helical" evidence="10">
    <location>
        <begin position="75"/>
        <end position="96"/>
    </location>
</feature>
<dbReference type="PROSITE" id="PS50262">
    <property type="entry name" value="G_PROTEIN_RECEP_F1_2"/>
    <property type="match status" value="1"/>
</dbReference>
<name>R7U1B6_CAPTE</name>
<dbReference type="STRING" id="283909.R7U1B6"/>
<comment type="subcellular location">
    <subcellularLocation>
        <location evidence="1">Membrane</location>
        <topology evidence="1">Multi-pass membrane protein</topology>
    </subcellularLocation>
</comment>
<dbReference type="GO" id="GO:0004983">
    <property type="term" value="F:neuropeptide Y receptor activity"/>
    <property type="evidence" value="ECO:0007669"/>
    <property type="project" value="InterPro"/>
</dbReference>
<feature type="non-terminal residue" evidence="12">
    <location>
        <position position="1"/>
    </location>
</feature>
<evidence type="ECO:0000256" key="5">
    <source>
        <dbReference type="ARBA" id="ARBA00023040"/>
    </source>
</evidence>
<evidence type="ECO:0000256" key="6">
    <source>
        <dbReference type="ARBA" id="ARBA00023136"/>
    </source>
</evidence>
<dbReference type="OMA" id="IYISVIW"/>
<organism evidence="12">
    <name type="scientific">Capitella teleta</name>
    <name type="common">Polychaete worm</name>
    <dbReference type="NCBI Taxonomy" id="283909"/>
    <lineage>
        <taxon>Eukaryota</taxon>
        <taxon>Metazoa</taxon>
        <taxon>Spiralia</taxon>
        <taxon>Lophotrochozoa</taxon>
        <taxon>Annelida</taxon>
        <taxon>Polychaeta</taxon>
        <taxon>Sedentaria</taxon>
        <taxon>Scolecida</taxon>
        <taxon>Capitellidae</taxon>
        <taxon>Capitella</taxon>
    </lineage>
</organism>
<dbReference type="Gene3D" id="1.20.1070.10">
    <property type="entry name" value="Rhodopsin 7-helix transmembrane proteins"/>
    <property type="match status" value="1"/>
</dbReference>
<keyword evidence="8 9" id="KW-0807">Transducer</keyword>
<dbReference type="GO" id="GO:0043005">
    <property type="term" value="C:neuron projection"/>
    <property type="evidence" value="ECO:0007669"/>
    <property type="project" value="TreeGrafter"/>
</dbReference>
<evidence type="ECO:0000256" key="8">
    <source>
        <dbReference type="ARBA" id="ARBA00023224"/>
    </source>
</evidence>
<evidence type="ECO:0000313" key="13">
    <source>
        <dbReference type="EnsemblMetazoa" id="CapteP35369"/>
    </source>
</evidence>
<dbReference type="PROSITE" id="PS00237">
    <property type="entry name" value="G_PROTEIN_RECEP_F1_1"/>
    <property type="match status" value="1"/>
</dbReference>
<dbReference type="GO" id="GO:0005886">
    <property type="term" value="C:plasma membrane"/>
    <property type="evidence" value="ECO:0007669"/>
    <property type="project" value="TreeGrafter"/>
</dbReference>
<dbReference type="InterPro" id="IPR017452">
    <property type="entry name" value="GPCR_Rhodpsn_7TM"/>
</dbReference>
<keyword evidence="4 10" id="KW-1133">Transmembrane helix</keyword>
<keyword evidence="5 9" id="KW-0297">G-protein coupled receptor</keyword>
<evidence type="ECO:0000313" key="12">
    <source>
        <dbReference type="EMBL" id="ELT99672.1"/>
    </source>
</evidence>
<evidence type="ECO:0000256" key="4">
    <source>
        <dbReference type="ARBA" id="ARBA00022989"/>
    </source>
</evidence>
<feature type="transmembrane region" description="Helical" evidence="10">
    <location>
        <begin position="45"/>
        <end position="63"/>
    </location>
</feature>
<reference evidence="13" key="3">
    <citation type="submission" date="2015-06" db="UniProtKB">
        <authorList>
            <consortium name="EnsemblMetazoa"/>
        </authorList>
    </citation>
    <scope>IDENTIFICATION</scope>
</reference>
<dbReference type="PANTHER" id="PTHR24235">
    <property type="entry name" value="NEUROPEPTIDE Y RECEPTOR"/>
    <property type="match status" value="1"/>
</dbReference>
<keyword evidence="6 10" id="KW-0472">Membrane</keyword>
<feature type="transmembrane region" description="Helical" evidence="10">
    <location>
        <begin position="228"/>
        <end position="249"/>
    </location>
</feature>
<dbReference type="InterPro" id="IPR000611">
    <property type="entry name" value="NPY_rcpt"/>
</dbReference>
<dbReference type="InterPro" id="IPR000276">
    <property type="entry name" value="GPCR_Rhodpsn"/>
</dbReference>
<dbReference type="Pfam" id="PF00001">
    <property type="entry name" value="7tm_1"/>
    <property type="match status" value="1"/>
</dbReference>
<evidence type="ECO:0000256" key="9">
    <source>
        <dbReference type="RuleBase" id="RU000688"/>
    </source>
</evidence>
<evidence type="ECO:0000256" key="3">
    <source>
        <dbReference type="ARBA" id="ARBA00022692"/>
    </source>
</evidence>
<keyword evidence="3 9" id="KW-0812">Transmembrane</keyword>
<gene>
    <name evidence="12" type="ORF">CAPTEDRAFT_35369</name>
</gene>
<dbReference type="AlphaFoldDB" id="R7U1B6"/>
<dbReference type="GO" id="GO:0042923">
    <property type="term" value="F:neuropeptide binding"/>
    <property type="evidence" value="ECO:0007669"/>
    <property type="project" value="TreeGrafter"/>
</dbReference>
<accession>R7U1B6</accession>
<feature type="transmembrane region" description="Helical" evidence="10">
    <location>
        <begin position="13"/>
        <end position="33"/>
    </location>
</feature>
<feature type="transmembrane region" description="Helical" evidence="10">
    <location>
        <begin position="269"/>
        <end position="287"/>
    </location>
</feature>
<reference evidence="14" key="1">
    <citation type="submission" date="2012-12" db="EMBL/GenBank/DDBJ databases">
        <authorList>
            <person name="Hellsten U."/>
            <person name="Grimwood J."/>
            <person name="Chapman J.A."/>
            <person name="Shapiro H."/>
            <person name="Aerts A."/>
            <person name="Otillar R.P."/>
            <person name="Terry A.Y."/>
            <person name="Boore J.L."/>
            <person name="Simakov O."/>
            <person name="Marletaz F."/>
            <person name="Cho S.-J."/>
            <person name="Edsinger-Gonzales E."/>
            <person name="Havlak P."/>
            <person name="Kuo D.-H."/>
            <person name="Larsson T."/>
            <person name="Lv J."/>
            <person name="Arendt D."/>
            <person name="Savage R."/>
            <person name="Osoegawa K."/>
            <person name="de Jong P."/>
            <person name="Lindberg D.R."/>
            <person name="Seaver E.C."/>
            <person name="Weisblat D.A."/>
            <person name="Putnam N.H."/>
            <person name="Grigoriev I.V."/>
            <person name="Rokhsar D.S."/>
        </authorList>
    </citation>
    <scope>NUCLEOTIDE SEQUENCE</scope>
    <source>
        <strain evidence="14">I ESC-2004</strain>
    </source>
</reference>
<dbReference type="Proteomes" id="UP000014760">
    <property type="component" value="Unassembled WGS sequence"/>
</dbReference>
<evidence type="ECO:0000313" key="14">
    <source>
        <dbReference type="Proteomes" id="UP000014760"/>
    </source>
</evidence>
<comment type="similarity">
    <text evidence="2 9">Belongs to the G-protein coupled receptor 1 family.</text>
</comment>
<proteinExistence type="inferred from homology"/>
<evidence type="ECO:0000256" key="7">
    <source>
        <dbReference type="ARBA" id="ARBA00023170"/>
    </source>
</evidence>
<dbReference type="EMBL" id="AMQN01009937">
    <property type="status" value="NOT_ANNOTATED_CDS"/>
    <property type="molecule type" value="Genomic_DNA"/>
</dbReference>
<dbReference type="EnsemblMetazoa" id="CapteT35369">
    <property type="protein sequence ID" value="CapteP35369"/>
    <property type="gene ID" value="CapteG35369"/>
</dbReference>
<dbReference type="OrthoDB" id="10037617at2759"/>
<keyword evidence="14" id="KW-1185">Reference proteome</keyword>
<dbReference type="PRINTS" id="PR01012">
    <property type="entry name" value="NRPEPTIDEYR"/>
</dbReference>
<dbReference type="HOGENOM" id="CLU_009579_6_1_1"/>
<evidence type="ECO:0000259" key="11">
    <source>
        <dbReference type="PROSITE" id="PS50262"/>
    </source>
</evidence>
<evidence type="ECO:0000256" key="10">
    <source>
        <dbReference type="SAM" id="Phobius"/>
    </source>
</evidence>
<feature type="transmembrane region" description="Helical" evidence="10">
    <location>
        <begin position="173"/>
        <end position="199"/>
    </location>
</feature>
<protein>
    <recommendedName>
        <fullName evidence="11">G-protein coupled receptors family 1 profile domain-containing protein</fullName>
    </recommendedName>
</protein>
<evidence type="ECO:0000256" key="1">
    <source>
        <dbReference type="ARBA" id="ARBA00004141"/>
    </source>
</evidence>
<feature type="domain" description="G-protein coupled receptors family 1 profile" evidence="11">
    <location>
        <begin position="24"/>
        <end position="284"/>
    </location>
</feature>
<feature type="transmembrane region" description="Helical" evidence="10">
    <location>
        <begin position="117"/>
        <end position="143"/>
    </location>
</feature>
<dbReference type="SUPFAM" id="SSF81321">
    <property type="entry name" value="Family A G protein-coupled receptor-like"/>
    <property type="match status" value="1"/>
</dbReference>
<keyword evidence="7 9" id="KW-0675">Receptor</keyword>
<dbReference type="PRINTS" id="PR00237">
    <property type="entry name" value="GPCRRHODOPSN"/>
</dbReference>
<reference evidence="12 14" key="2">
    <citation type="journal article" date="2013" name="Nature">
        <title>Insights into bilaterian evolution from three spiralian genomes.</title>
        <authorList>
            <person name="Simakov O."/>
            <person name="Marletaz F."/>
            <person name="Cho S.J."/>
            <person name="Edsinger-Gonzales E."/>
            <person name="Havlak P."/>
            <person name="Hellsten U."/>
            <person name="Kuo D.H."/>
            <person name="Larsson T."/>
            <person name="Lv J."/>
            <person name="Arendt D."/>
            <person name="Savage R."/>
            <person name="Osoegawa K."/>
            <person name="de Jong P."/>
            <person name="Grimwood J."/>
            <person name="Chapman J.A."/>
            <person name="Shapiro H."/>
            <person name="Aerts A."/>
            <person name="Otillar R.P."/>
            <person name="Terry A.Y."/>
            <person name="Boore J.L."/>
            <person name="Grigoriev I.V."/>
            <person name="Lindberg D.R."/>
            <person name="Seaver E.C."/>
            <person name="Weisblat D.A."/>
            <person name="Putnam N.H."/>
            <person name="Rokhsar D.S."/>
        </authorList>
    </citation>
    <scope>NUCLEOTIDE SEQUENCE</scope>
    <source>
        <strain evidence="12 14">I ESC-2004</strain>
    </source>
</reference>
<evidence type="ECO:0000256" key="2">
    <source>
        <dbReference type="ARBA" id="ARBA00010663"/>
    </source>
</evidence>
<sequence length="296" mass="34369">TKSPLELSVIMCAYSPLVLLSLCINFVVCYVLFKNRRMRTVTNCFTTNLSISDILLTLLNIPFNVIRNTTEEWVFGHVICGCTNFILNVSVYASTFTMAAIALERYRVIMCPLRPRISFCVASVTLVVIWLLGIIMSLPFAVFSEVVEVRFLLHDTLRCRVEYPQPQRTYERYIILTTFICQYVVPLLLTGVIYTHIVYKLWSREMIGQSIERQQVAHLKSRKRSIRMLVVVVLLFSICWLPLNLYHILLNFHPDKNLFVPNGNVYLSFHWLAMTSVCFNPLVYCWTKGAFRAELR</sequence>
<dbReference type="EMBL" id="KB306649">
    <property type="protein sequence ID" value="ELT99672.1"/>
    <property type="molecule type" value="Genomic_DNA"/>
</dbReference>
<dbReference type="PANTHER" id="PTHR24235:SF29">
    <property type="entry name" value="GH23382P"/>
    <property type="match status" value="1"/>
</dbReference>